<evidence type="ECO:0000313" key="10">
    <source>
        <dbReference type="Proteomes" id="UP000033725"/>
    </source>
</evidence>
<comment type="subcellular location">
    <subcellularLocation>
        <location evidence="1 7">Cell membrane</location>
        <topology evidence="1 7">Multi-pass membrane protein</topology>
    </subcellularLocation>
</comment>
<dbReference type="Proteomes" id="UP000033725">
    <property type="component" value="Unassembled WGS sequence"/>
</dbReference>
<dbReference type="InterPro" id="IPR051393">
    <property type="entry name" value="ABC_transporter_permease"/>
</dbReference>
<evidence type="ECO:0000259" key="8">
    <source>
        <dbReference type="PROSITE" id="PS50928"/>
    </source>
</evidence>
<feature type="transmembrane region" description="Helical" evidence="7">
    <location>
        <begin position="202"/>
        <end position="226"/>
    </location>
</feature>
<dbReference type="InterPro" id="IPR000515">
    <property type="entry name" value="MetI-like"/>
</dbReference>
<dbReference type="EMBL" id="JYIV01000024">
    <property type="protein sequence ID" value="KJL22979.1"/>
    <property type="molecule type" value="Genomic_DNA"/>
</dbReference>
<evidence type="ECO:0000313" key="9">
    <source>
        <dbReference type="EMBL" id="KJL22979.1"/>
    </source>
</evidence>
<organism evidence="9 10">
    <name type="scientific">Microbacterium oxydans</name>
    <dbReference type="NCBI Taxonomy" id="82380"/>
    <lineage>
        <taxon>Bacteria</taxon>
        <taxon>Bacillati</taxon>
        <taxon>Actinomycetota</taxon>
        <taxon>Actinomycetes</taxon>
        <taxon>Micrococcales</taxon>
        <taxon>Microbacteriaceae</taxon>
        <taxon>Microbacterium</taxon>
    </lineage>
</organism>
<dbReference type="PROSITE" id="PS50928">
    <property type="entry name" value="ABC_TM1"/>
    <property type="match status" value="1"/>
</dbReference>
<dbReference type="AlphaFoldDB" id="A0A0F0KR74"/>
<evidence type="ECO:0000256" key="3">
    <source>
        <dbReference type="ARBA" id="ARBA00022475"/>
    </source>
</evidence>
<protein>
    <submittedName>
        <fullName evidence="9">Lactose transport system permease protein LacF</fullName>
    </submittedName>
</protein>
<dbReference type="InterPro" id="IPR035906">
    <property type="entry name" value="MetI-like_sf"/>
</dbReference>
<keyword evidence="6 7" id="KW-0472">Membrane</keyword>
<evidence type="ECO:0000256" key="5">
    <source>
        <dbReference type="ARBA" id="ARBA00022989"/>
    </source>
</evidence>
<keyword evidence="3" id="KW-1003">Cell membrane</keyword>
<proteinExistence type="inferred from homology"/>
<dbReference type="SUPFAM" id="SSF161098">
    <property type="entry name" value="MetI-like"/>
    <property type="match status" value="1"/>
</dbReference>
<dbReference type="CDD" id="cd06261">
    <property type="entry name" value="TM_PBP2"/>
    <property type="match status" value="1"/>
</dbReference>
<reference evidence="9 10" key="1">
    <citation type="submission" date="2015-02" db="EMBL/GenBank/DDBJ databases">
        <title>Draft genome sequences of ten Microbacterium spp. with emphasis on heavy metal contaminated environments.</title>
        <authorList>
            <person name="Corretto E."/>
        </authorList>
    </citation>
    <scope>NUCLEOTIDE SEQUENCE [LARGE SCALE GENOMIC DNA]</scope>
    <source>
        <strain evidence="9 10">BEL163</strain>
    </source>
</reference>
<feature type="transmembrane region" description="Helical" evidence="7">
    <location>
        <begin position="158"/>
        <end position="182"/>
    </location>
</feature>
<evidence type="ECO:0000256" key="4">
    <source>
        <dbReference type="ARBA" id="ARBA00022692"/>
    </source>
</evidence>
<keyword evidence="4 7" id="KW-0812">Transmembrane</keyword>
<dbReference type="PANTHER" id="PTHR30193">
    <property type="entry name" value="ABC TRANSPORTER PERMEASE PROTEIN"/>
    <property type="match status" value="1"/>
</dbReference>
<sequence length="292" mass="31896">MKTRSAPYVLIAPAMALLLAFGVLPILVALLVSFTDMNLAGLGNWSRIQFIGIENYTALFSDPSFWQALMNTGIFAILGVPAVVLLSLVIALLLNRSGHWFFRALRSFYFVPAITAIVAISLVWGYLYNTQFGLFNYLLSLVGLPPVQWLSDPVMVKFSLVLVAVWRGTGLNIIIFLAALQGVPKEYLEAASLDGAGEFRKAVSIVIPLLRFAIFFVTITTIIAWLQFFDEPFVLTKGGPLGASTSVSLFLYQTGFSSSQFGYASAGSVILFLIIAAVTLIQIRGRKADADY</sequence>
<evidence type="ECO:0000256" key="1">
    <source>
        <dbReference type="ARBA" id="ARBA00004651"/>
    </source>
</evidence>
<keyword evidence="2 7" id="KW-0813">Transport</keyword>
<dbReference type="GO" id="GO:0005886">
    <property type="term" value="C:plasma membrane"/>
    <property type="evidence" value="ECO:0007669"/>
    <property type="project" value="UniProtKB-SubCell"/>
</dbReference>
<feature type="transmembrane region" description="Helical" evidence="7">
    <location>
        <begin position="261"/>
        <end position="283"/>
    </location>
</feature>
<feature type="domain" description="ABC transmembrane type-1" evidence="8">
    <location>
        <begin position="69"/>
        <end position="282"/>
    </location>
</feature>
<gene>
    <name evidence="9" type="primary">lacF_7</name>
    <name evidence="9" type="ORF">RN51_01725</name>
</gene>
<dbReference type="Gene3D" id="1.10.3720.10">
    <property type="entry name" value="MetI-like"/>
    <property type="match status" value="1"/>
</dbReference>
<feature type="transmembrane region" description="Helical" evidence="7">
    <location>
        <begin position="73"/>
        <end position="95"/>
    </location>
</feature>
<feature type="transmembrane region" description="Helical" evidence="7">
    <location>
        <begin position="107"/>
        <end position="128"/>
    </location>
</feature>
<comment type="caution">
    <text evidence="9">The sequence shown here is derived from an EMBL/GenBank/DDBJ whole genome shotgun (WGS) entry which is preliminary data.</text>
</comment>
<dbReference type="SUPFAM" id="SSF160964">
    <property type="entry name" value="MalF N-terminal region-like"/>
    <property type="match status" value="1"/>
</dbReference>
<dbReference type="GO" id="GO:0055085">
    <property type="term" value="P:transmembrane transport"/>
    <property type="evidence" value="ECO:0007669"/>
    <property type="project" value="InterPro"/>
</dbReference>
<evidence type="ECO:0000256" key="2">
    <source>
        <dbReference type="ARBA" id="ARBA00022448"/>
    </source>
</evidence>
<dbReference type="Pfam" id="PF00528">
    <property type="entry name" value="BPD_transp_1"/>
    <property type="match status" value="1"/>
</dbReference>
<dbReference type="OrthoDB" id="3210259at2"/>
<dbReference type="PATRIC" id="fig|82380.10.peg.1734"/>
<accession>A0A0F0KR74</accession>
<evidence type="ECO:0000256" key="7">
    <source>
        <dbReference type="RuleBase" id="RU363032"/>
    </source>
</evidence>
<evidence type="ECO:0000256" key="6">
    <source>
        <dbReference type="ARBA" id="ARBA00023136"/>
    </source>
</evidence>
<dbReference type="PANTHER" id="PTHR30193:SF37">
    <property type="entry name" value="INNER MEMBRANE ABC TRANSPORTER PERMEASE PROTEIN YCJO"/>
    <property type="match status" value="1"/>
</dbReference>
<comment type="similarity">
    <text evidence="7">Belongs to the binding-protein-dependent transport system permease family.</text>
</comment>
<feature type="transmembrane region" description="Helical" evidence="7">
    <location>
        <begin position="7"/>
        <end position="32"/>
    </location>
</feature>
<dbReference type="RefSeq" id="WP_045263619.1">
    <property type="nucleotide sequence ID" value="NZ_JYIV01000024.1"/>
</dbReference>
<name>A0A0F0KR74_9MICO</name>
<keyword evidence="5 7" id="KW-1133">Transmembrane helix</keyword>